<protein>
    <recommendedName>
        <fullName evidence="3">Nephrocystin 3-like N-terminal domain-containing protein</fullName>
    </recommendedName>
</protein>
<dbReference type="SUPFAM" id="SSF52540">
    <property type="entry name" value="P-loop containing nucleoside triphosphate hydrolases"/>
    <property type="match status" value="1"/>
</dbReference>
<dbReference type="Proteomes" id="UP000007148">
    <property type="component" value="Unassembled WGS sequence"/>
</dbReference>
<dbReference type="eggNOG" id="KOG0266">
    <property type="taxonomic scope" value="Eukaryota"/>
</dbReference>
<name>G4TZ36_SERID</name>
<dbReference type="EMBL" id="CAFZ01000844">
    <property type="protein sequence ID" value="CCA76579.1"/>
    <property type="molecule type" value="Genomic_DNA"/>
</dbReference>
<reference evidence="4 5" key="1">
    <citation type="journal article" date="2011" name="PLoS Pathog.">
        <title>Endophytic Life Strategies Decoded by Genome and Transcriptome Analyses of the Mutualistic Root Symbiont Piriformospora indica.</title>
        <authorList>
            <person name="Zuccaro A."/>
            <person name="Lahrmann U."/>
            <person name="Guldener U."/>
            <person name="Langen G."/>
            <person name="Pfiffi S."/>
            <person name="Biedenkopf D."/>
            <person name="Wong P."/>
            <person name="Samans B."/>
            <person name="Grimm C."/>
            <person name="Basiewicz M."/>
            <person name="Murat C."/>
            <person name="Martin F."/>
            <person name="Kogel K.H."/>
        </authorList>
    </citation>
    <scope>NUCLEOTIDE SEQUENCE [LARGE SCALE GENOMIC DNA]</scope>
    <source>
        <strain evidence="4 5">DSM 11827</strain>
    </source>
</reference>
<dbReference type="InterPro" id="IPR056884">
    <property type="entry name" value="NPHP3-like_N"/>
</dbReference>
<keyword evidence="1" id="KW-0677">Repeat</keyword>
<evidence type="ECO:0000313" key="5">
    <source>
        <dbReference type="Proteomes" id="UP000007148"/>
    </source>
</evidence>
<evidence type="ECO:0000313" key="4">
    <source>
        <dbReference type="EMBL" id="CCA76579.1"/>
    </source>
</evidence>
<proteinExistence type="predicted"/>
<dbReference type="InterPro" id="IPR027417">
    <property type="entry name" value="P-loop_NTPase"/>
</dbReference>
<feature type="domain" description="Nephrocystin 3-like N-terminal" evidence="3">
    <location>
        <begin position="243"/>
        <end position="383"/>
    </location>
</feature>
<dbReference type="HOGENOM" id="CLU_000288_6_5_1"/>
<evidence type="ECO:0000256" key="2">
    <source>
        <dbReference type="SAM" id="MobiDB-lite"/>
    </source>
</evidence>
<sequence>MSSQKSKTAKEPDQIVNLSASEPSSQRSSSRRSQVYDMTNIGLDVVANISEASDILAPLKAACRTTKSILEVRQAVDDNREEWTNLMRRLQDYMSNIEGQIVLFEAYPPENRAVDEAFARPLVHYVELLEDILSTVSVQTEKRGRVFSSLFRDIRKVKVDVEVIFKLNRDIEDGHRQFMESLSLFTAYRAQAIETNTKIINSNIETIQTDFDASTILQLPMVTFVASSVHTPCMEGTRKEVFETIRRWADDDKRVKPIFWLCDIAGSGKSTVAISVLETWRKERRLGGQFCSTVARELAHHIPELAPHIAMAVKLNPAIMRSSLDEQFRILITAPLHHWRKCVILVVDAIDECKSGSQRKELIDILSVAARESENLRLFITSRPDPIIESALHSLSIKTKLEDRLHSVNHQDNIDDIALYVHRSLHGVLPEEKRQRIVEKANGLFIWASTACRMLDSETNFSTPESVYDRLICIYPTGVIDGLYDLVFERIDAEFYPVICEMLTLLLAAFEPLTVDDLDDILRQVGASGSARALVRNLGSVLVQDRNTQQIEFRHPTFVEYLRRCSIAATVEKRRQLYLNTTNAHGQVALWCVKRLKSRTEGLKSRGQDIEVDSQKTPICQPSLAVPYGPNR</sequence>
<dbReference type="Pfam" id="PF24883">
    <property type="entry name" value="NPHP3_N"/>
    <property type="match status" value="1"/>
</dbReference>
<comment type="caution">
    <text evidence="4">The sequence shown here is derived from an EMBL/GenBank/DDBJ whole genome shotgun (WGS) entry which is preliminary data.</text>
</comment>
<evidence type="ECO:0000259" key="3">
    <source>
        <dbReference type="Pfam" id="PF24883"/>
    </source>
</evidence>
<dbReference type="PANTHER" id="PTHR10039:SF16">
    <property type="entry name" value="GPI INOSITOL-DEACYLASE"/>
    <property type="match status" value="1"/>
</dbReference>
<feature type="region of interest" description="Disordered" evidence="2">
    <location>
        <begin position="1"/>
        <end position="33"/>
    </location>
</feature>
<dbReference type="AlphaFoldDB" id="G4TZ36"/>
<keyword evidence="5" id="KW-1185">Reference proteome</keyword>
<dbReference type="OMA" id="THIRSGP"/>
<dbReference type="InParanoid" id="G4TZ36"/>
<gene>
    <name evidence="4" type="ORF">PIIN_10571</name>
</gene>
<dbReference type="PANTHER" id="PTHR10039">
    <property type="entry name" value="AMELOGENIN"/>
    <property type="match status" value="1"/>
</dbReference>
<feature type="compositionally biased region" description="Low complexity" evidence="2">
    <location>
        <begin position="24"/>
        <end position="33"/>
    </location>
</feature>
<evidence type="ECO:0000256" key="1">
    <source>
        <dbReference type="ARBA" id="ARBA00022737"/>
    </source>
</evidence>
<accession>G4TZ36</accession>
<dbReference type="OrthoDB" id="2932404at2759"/>
<organism evidence="4 5">
    <name type="scientific">Serendipita indica (strain DSM 11827)</name>
    <name type="common">Root endophyte fungus</name>
    <name type="synonym">Piriformospora indica</name>
    <dbReference type="NCBI Taxonomy" id="1109443"/>
    <lineage>
        <taxon>Eukaryota</taxon>
        <taxon>Fungi</taxon>
        <taxon>Dikarya</taxon>
        <taxon>Basidiomycota</taxon>
        <taxon>Agaricomycotina</taxon>
        <taxon>Agaricomycetes</taxon>
        <taxon>Sebacinales</taxon>
        <taxon>Serendipitaceae</taxon>
        <taxon>Serendipita</taxon>
    </lineage>
</organism>
<dbReference type="Gene3D" id="3.40.50.300">
    <property type="entry name" value="P-loop containing nucleotide triphosphate hydrolases"/>
    <property type="match status" value="1"/>
</dbReference>